<dbReference type="PROSITE" id="PS50975">
    <property type="entry name" value="ATP_GRASP"/>
    <property type="match status" value="1"/>
</dbReference>
<evidence type="ECO:0000313" key="3">
    <source>
        <dbReference type="EMBL" id="SEF24151.1"/>
    </source>
</evidence>
<keyword evidence="4" id="KW-1185">Reference proteome</keyword>
<evidence type="ECO:0000259" key="2">
    <source>
        <dbReference type="PROSITE" id="PS50975"/>
    </source>
</evidence>
<dbReference type="OrthoDB" id="20966at2"/>
<evidence type="ECO:0000256" key="1">
    <source>
        <dbReference type="PROSITE-ProRule" id="PRU00409"/>
    </source>
</evidence>
<dbReference type="EMBL" id="FNUJ01000002">
    <property type="protein sequence ID" value="SEF24151.1"/>
    <property type="molecule type" value="Genomic_DNA"/>
</dbReference>
<proteinExistence type="predicted"/>
<reference evidence="4" key="1">
    <citation type="submission" date="2016-10" db="EMBL/GenBank/DDBJ databases">
        <authorList>
            <person name="Varghese N."/>
            <person name="Submissions S."/>
        </authorList>
    </citation>
    <scope>NUCLEOTIDE SEQUENCE [LARGE SCALE GENOMIC DNA]</scope>
    <source>
        <strain evidence="4">DSM 44654</strain>
    </source>
</reference>
<dbReference type="GO" id="GO:0005524">
    <property type="term" value="F:ATP binding"/>
    <property type="evidence" value="ECO:0007669"/>
    <property type="project" value="UniProtKB-UniRule"/>
</dbReference>
<feature type="domain" description="ATP-grasp" evidence="2">
    <location>
        <begin position="145"/>
        <end position="349"/>
    </location>
</feature>
<dbReference type="STRING" id="218821.SAMN05421837_102589"/>
<keyword evidence="1" id="KW-0547">Nucleotide-binding</keyword>
<accession>A0A1H5QFI7</accession>
<dbReference type="GO" id="GO:0046872">
    <property type="term" value="F:metal ion binding"/>
    <property type="evidence" value="ECO:0007669"/>
    <property type="project" value="InterPro"/>
</dbReference>
<dbReference type="Proteomes" id="UP000198878">
    <property type="component" value="Unassembled WGS sequence"/>
</dbReference>
<organism evidence="3 4">
    <name type="scientific">Amycolatopsis pretoriensis</name>
    <dbReference type="NCBI Taxonomy" id="218821"/>
    <lineage>
        <taxon>Bacteria</taxon>
        <taxon>Bacillati</taxon>
        <taxon>Actinomycetota</taxon>
        <taxon>Actinomycetes</taxon>
        <taxon>Pseudonocardiales</taxon>
        <taxon>Pseudonocardiaceae</taxon>
        <taxon>Amycolatopsis</taxon>
    </lineage>
</organism>
<evidence type="ECO:0000313" key="4">
    <source>
        <dbReference type="Proteomes" id="UP000198878"/>
    </source>
</evidence>
<dbReference type="AlphaFoldDB" id="A0A1H5QFI7"/>
<dbReference type="SUPFAM" id="SSF56059">
    <property type="entry name" value="Glutathione synthetase ATP-binding domain-like"/>
    <property type="match status" value="1"/>
</dbReference>
<dbReference type="RefSeq" id="WP_086675737.1">
    <property type="nucleotide sequence ID" value="NZ_FNUJ01000002.1"/>
</dbReference>
<name>A0A1H5QFI7_9PSEU</name>
<dbReference type="InterPro" id="IPR011761">
    <property type="entry name" value="ATP-grasp"/>
</dbReference>
<protein>
    <recommendedName>
        <fullName evidence="2">ATP-grasp domain-containing protein</fullName>
    </recommendedName>
</protein>
<keyword evidence="1" id="KW-0067">ATP-binding</keyword>
<gene>
    <name evidence="3" type="ORF">SAMN05421837_102589</name>
</gene>
<sequence>MTAGRIARLGTFDAERWWRPAGLAELPAAGRDHAAVDAMDELVAAFCAPGDLLVTRRPVAAAVRESLAGCGIEFDHCPLPGAPAVPLERLVPADPRALARVGACAGLDPYAVLDDTVRLAARCGWAGSLPAADVVAEVNSKSWSNELVRRLGLPGAGRVVRSADELAAAVAAVPGVAVVKDPFGVSGRAMLEVRTEGVLRAVLRTVRAQVARGRRVEFVVQPKFAKLRDLSGHVLIEPGGRWRPLGVRVMTNRGFRHLGSAPAEPALVTSLRARGYFDVLGTVAEALARAGYWGPVGVDSMLLRDGSLVPVLEINARRSLGLLALTLDRRTREHGLRCHLWEVTVTAAPGTRIAALAGALRREGLLYQGGARPGVALVSGSGLAAPGGRVHCALMCVPGDVTAMRRRLLGAVIAAGLRPHGAADAA</sequence>